<dbReference type="GO" id="GO:0004672">
    <property type="term" value="F:protein kinase activity"/>
    <property type="evidence" value="ECO:0007669"/>
    <property type="project" value="InterPro"/>
</dbReference>
<name>A0A9N8WHC7_9GLOM</name>
<dbReference type="OrthoDB" id="6718656at2759"/>
<evidence type="ECO:0000313" key="3">
    <source>
        <dbReference type="Proteomes" id="UP000789759"/>
    </source>
</evidence>
<dbReference type="InterPro" id="IPR050167">
    <property type="entry name" value="Ser_Thr_protein_kinase"/>
</dbReference>
<proteinExistence type="predicted"/>
<dbReference type="PANTHER" id="PTHR23257">
    <property type="entry name" value="SERINE-THREONINE PROTEIN KINASE"/>
    <property type="match status" value="1"/>
</dbReference>
<dbReference type="Proteomes" id="UP000789759">
    <property type="component" value="Unassembled WGS sequence"/>
</dbReference>
<dbReference type="SMART" id="SM00220">
    <property type="entry name" value="S_TKc"/>
    <property type="match status" value="1"/>
</dbReference>
<dbReference type="AlphaFoldDB" id="A0A9N8WHC7"/>
<dbReference type="GO" id="GO:0005524">
    <property type="term" value="F:ATP binding"/>
    <property type="evidence" value="ECO:0007669"/>
    <property type="project" value="InterPro"/>
</dbReference>
<dbReference type="PROSITE" id="PS50011">
    <property type="entry name" value="PROTEIN_KINASE_DOM"/>
    <property type="match status" value="1"/>
</dbReference>
<dbReference type="EMBL" id="CAJVQA010000754">
    <property type="protein sequence ID" value="CAG8489173.1"/>
    <property type="molecule type" value="Genomic_DNA"/>
</dbReference>
<dbReference type="GO" id="GO:0007165">
    <property type="term" value="P:signal transduction"/>
    <property type="evidence" value="ECO:0007669"/>
    <property type="project" value="TreeGrafter"/>
</dbReference>
<dbReference type="Gene3D" id="1.10.510.10">
    <property type="entry name" value="Transferase(Phosphotransferase) domain 1"/>
    <property type="match status" value="1"/>
</dbReference>
<reference evidence="2" key="1">
    <citation type="submission" date="2021-06" db="EMBL/GenBank/DDBJ databases">
        <authorList>
            <person name="Kallberg Y."/>
            <person name="Tangrot J."/>
            <person name="Rosling A."/>
        </authorList>
    </citation>
    <scope>NUCLEOTIDE SEQUENCE</scope>
    <source>
        <strain evidence="2">FL966</strain>
    </source>
</reference>
<evidence type="ECO:0000259" key="1">
    <source>
        <dbReference type="PROSITE" id="PS50011"/>
    </source>
</evidence>
<dbReference type="InterPro" id="IPR000719">
    <property type="entry name" value="Prot_kinase_dom"/>
</dbReference>
<dbReference type="Pfam" id="PF07714">
    <property type="entry name" value="PK_Tyr_Ser-Thr"/>
    <property type="match status" value="1"/>
</dbReference>
<dbReference type="GO" id="GO:0005737">
    <property type="term" value="C:cytoplasm"/>
    <property type="evidence" value="ECO:0007669"/>
    <property type="project" value="TreeGrafter"/>
</dbReference>
<feature type="domain" description="Protein kinase" evidence="1">
    <location>
        <begin position="84"/>
        <end position="308"/>
    </location>
</feature>
<dbReference type="InterPro" id="IPR001245">
    <property type="entry name" value="Ser-Thr/Tyr_kinase_cat_dom"/>
</dbReference>
<dbReference type="InterPro" id="IPR011009">
    <property type="entry name" value="Kinase-like_dom_sf"/>
</dbReference>
<sequence>MAYTSFTDPLPQYNDTPCQYGMCFECGEVRSSPCWCTSCEVTAFEKNFINWTSGNSILDKIIRITQSNATESMAYFEWIPFDNFILVEPIMSGSFSTILSGYWLDGPRWIWDNDSENWNRNGPTKCALKKIGKSSEISDAYLNNISDYYKCIQSGSVADFFGITCDQEGCYMFVMRFYENGNLYQYLDDAMGYLCWRDIVDMLWGIANGLERIHEHGLYHGNLHGGNLLVENEPESIDTRIADVGELSDILGCWVTAICDDPDPSQISEQFDEAEEKKFLELENKQFKRPEVHPLAIYNSQFIRFSVS</sequence>
<dbReference type="SUPFAM" id="SSF56112">
    <property type="entry name" value="Protein kinase-like (PK-like)"/>
    <property type="match status" value="1"/>
</dbReference>
<dbReference type="PANTHER" id="PTHR23257:SF963">
    <property type="entry name" value="AT08303P"/>
    <property type="match status" value="1"/>
</dbReference>
<organism evidence="2 3">
    <name type="scientific">Cetraspora pellucida</name>
    <dbReference type="NCBI Taxonomy" id="1433469"/>
    <lineage>
        <taxon>Eukaryota</taxon>
        <taxon>Fungi</taxon>
        <taxon>Fungi incertae sedis</taxon>
        <taxon>Mucoromycota</taxon>
        <taxon>Glomeromycotina</taxon>
        <taxon>Glomeromycetes</taxon>
        <taxon>Diversisporales</taxon>
        <taxon>Gigasporaceae</taxon>
        <taxon>Cetraspora</taxon>
    </lineage>
</organism>
<protein>
    <submittedName>
        <fullName evidence="2">13097_t:CDS:1</fullName>
    </submittedName>
</protein>
<evidence type="ECO:0000313" key="2">
    <source>
        <dbReference type="EMBL" id="CAG8489173.1"/>
    </source>
</evidence>
<keyword evidence="3" id="KW-1185">Reference proteome</keyword>
<comment type="caution">
    <text evidence="2">The sequence shown here is derived from an EMBL/GenBank/DDBJ whole genome shotgun (WGS) entry which is preliminary data.</text>
</comment>
<accession>A0A9N8WHC7</accession>
<gene>
    <name evidence="2" type="ORF">CPELLU_LOCUS1894</name>
</gene>